<evidence type="ECO:0008006" key="3">
    <source>
        <dbReference type="Google" id="ProtNLM"/>
    </source>
</evidence>
<gene>
    <name evidence="1" type="ORF">CRHIZ90672A_00010772</name>
</gene>
<protein>
    <recommendedName>
        <fullName evidence="3">C2H2-type domain-containing protein</fullName>
    </recommendedName>
</protein>
<accession>A0A9N9YLK3</accession>
<sequence>MVHITTDTGGCKLEPDDEDRVQAIAAIDSGTQTIQQNNNEFELQFAGRLSLRSRDYSHSTEFQQDWRTVADPSWEHLTFGTNNTAQQANNNIGDDPDAVKTFACPFLKHDPTKYKSWKCCNTWNGWPTVPRVKEHLYRRHLLPKNICPRCREHYQSDDELVVHLRDDPRCEKRAMEPHDGIDMATEKRLRGRVREPNLSDEVKWTKIYKLLFPEDTSTPSPCMYQLLSLQVENIQIMSYTIAVHERSLAEYNARFKAELN</sequence>
<dbReference type="AlphaFoldDB" id="A0A9N9YLK3"/>
<proteinExistence type="predicted"/>
<name>A0A9N9YLK3_9HYPO</name>
<dbReference type="EMBL" id="CABFNQ020000732">
    <property type="protein sequence ID" value="CAH0028523.1"/>
    <property type="molecule type" value="Genomic_DNA"/>
</dbReference>
<dbReference type="OrthoDB" id="4161727at2759"/>
<dbReference type="Proteomes" id="UP000696573">
    <property type="component" value="Unassembled WGS sequence"/>
</dbReference>
<dbReference type="PANTHER" id="PTHR38166">
    <property type="entry name" value="C2H2-TYPE DOMAIN-CONTAINING PROTEIN-RELATED"/>
    <property type="match status" value="1"/>
</dbReference>
<reference evidence="1" key="1">
    <citation type="submission" date="2021-10" db="EMBL/GenBank/DDBJ databases">
        <authorList>
            <person name="Piombo E."/>
        </authorList>
    </citation>
    <scope>NUCLEOTIDE SEQUENCE</scope>
</reference>
<organism evidence="1 2">
    <name type="scientific">Clonostachys rhizophaga</name>
    <dbReference type="NCBI Taxonomy" id="160324"/>
    <lineage>
        <taxon>Eukaryota</taxon>
        <taxon>Fungi</taxon>
        <taxon>Dikarya</taxon>
        <taxon>Ascomycota</taxon>
        <taxon>Pezizomycotina</taxon>
        <taxon>Sordariomycetes</taxon>
        <taxon>Hypocreomycetidae</taxon>
        <taxon>Hypocreales</taxon>
        <taxon>Bionectriaceae</taxon>
        <taxon>Clonostachys</taxon>
    </lineage>
</organism>
<keyword evidence="2" id="KW-1185">Reference proteome</keyword>
<evidence type="ECO:0000313" key="1">
    <source>
        <dbReference type="EMBL" id="CAH0028523.1"/>
    </source>
</evidence>
<dbReference type="PANTHER" id="PTHR38166:SF1">
    <property type="entry name" value="C2H2-TYPE DOMAIN-CONTAINING PROTEIN"/>
    <property type="match status" value="1"/>
</dbReference>
<evidence type="ECO:0000313" key="2">
    <source>
        <dbReference type="Proteomes" id="UP000696573"/>
    </source>
</evidence>
<comment type="caution">
    <text evidence="1">The sequence shown here is derived from an EMBL/GenBank/DDBJ whole genome shotgun (WGS) entry which is preliminary data.</text>
</comment>